<protein>
    <submittedName>
        <fullName evidence="1">Uncharacterized protein</fullName>
    </submittedName>
</protein>
<comment type="caution">
    <text evidence="1">The sequence shown here is derived from an EMBL/GenBank/DDBJ whole genome shotgun (WGS) entry which is preliminary data.</text>
</comment>
<organism evidence="1 2">
    <name type="scientific">Pistacia atlantica</name>
    <dbReference type="NCBI Taxonomy" id="434234"/>
    <lineage>
        <taxon>Eukaryota</taxon>
        <taxon>Viridiplantae</taxon>
        <taxon>Streptophyta</taxon>
        <taxon>Embryophyta</taxon>
        <taxon>Tracheophyta</taxon>
        <taxon>Spermatophyta</taxon>
        <taxon>Magnoliopsida</taxon>
        <taxon>eudicotyledons</taxon>
        <taxon>Gunneridae</taxon>
        <taxon>Pentapetalae</taxon>
        <taxon>rosids</taxon>
        <taxon>malvids</taxon>
        <taxon>Sapindales</taxon>
        <taxon>Anacardiaceae</taxon>
        <taxon>Pistacia</taxon>
    </lineage>
</organism>
<accession>A0ACC1BDE8</accession>
<keyword evidence="2" id="KW-1185">Reference proteome</keyword>
<reference evidence="2" key="1">
    <citation type="journal article" date="2023" name="G3 (Bethesda)">
        <title>Genome assembly and association tests identify interacting loci associated with vigor, precocity, and sex in interspecific pistachio rootstocks.</title>
        <authorList>
            <person name="Palmer W."/>
            <person name="Jacygrad E."/>
            <person name="Sagayaradj S."/>
            <person name="Cavanaugh K."/>
            <person name="Han R."/>
            <person name="Bertier L."/>
            <person name="Beede B."/>
            <person name="Kafkas S."/>
            <person name="Golino D."/>
            <person name="Preece J."/>
            <person name="Michelmore R."/>
        </authorList>
    </citation>
    <scope>NUCLEOTIDE SEQUENCE [LARGE SCALE GENOMIC DNA]</scope>
</reference>
<name>A0ACC1BDE8_9ROSI</name>
<dbReference type="EMBL" id="CM047901">
    <property type="protein sequence ID" value="KAJ0096972.1"/>
    <property type="molecule type" value="Genomic_DNA"/>
</dbReference>
<proteinExistence type="predicted"/>
<evidence type="ECO:0000313" key="2">
    <source>
        <dbReference type="Proteomes" id="UP001164250"/>
    </source>
</evidence>
<sequence length="423" mass="46295">MVVVMKCECSWGDHIVGLENFPSFGCLGFDYQGIMEANICDINHLDADVLLPPRKRLLAGFKKQSSDANGNGDGDGDGASPPPAVASSSSPPYSPYSSEYSSEFSIEFNARLNNLLNSTMNNSTFSHEEVAELAQSAAITAIEAAKDARAAAEEKAAVATKAITAAKSALDLVASFNEEMASKDRCLKKNKFKKHVPVQLLYKKHQSIENNKSDEELARRLHRVMNSSPRISKNFSSSDLKGHKHKKPKNLHTSEKVRVPNGLLILRGNPACTSSGHAVEGKLDSENQISTREAYTVRADEKASKYEKSGQVERDSGIAESSHLKEKTLEDTNSPGKKRGRLKLKKLPLSICNYRDRVNPKEELISRASPLADKNMGNPPPGNMPLFSLEPSSDSVMPIEPTPWKCQEFKAPACVKQNKVVQS</sequence>
<dbReference type="Proteomes" id="UP001164250">
    <property type="component" value="Chromosome 5"/>
</dbReference>
<evidence type="ECO:0000313" key="1">
    <source>
        <dbReference type="EMBL" id="KAJ0096972.1"/>
    </source>
</evidence>
<gene>
    <name evidence="1" type="ORF">Patl1_29280</name>
</gene>